<protein>
    <submittedName>
        <fullName evidence="2">30S ribosomal protein S6</fullName>
    </submittedName>
</protein>
<feature type="compositionally biased region" description="Basic and acidic residues" evidence="1">
    <location>
        <begin position="375"/>
        <end position="391"/>
    </location>
</feature>
<reference evidence="2 4" key="1">
    <citation type="submission" date="2024-02" db="EMBL/GenBank/DDBJ databases">
        <authorList>
            <person name="Chen Y."/>
            <person name="Shah S."/>
            <person name="Dougan E. K."/>
            <person name="Thang M."/>
            <person name="Chan C."/>
        </authorList>
    </citation>
    <scope>NUCLEOTIDE SEQUENCE [LARGE SCALE GENOMIC DNA]</scope>
</reference>
<keyword evidence="2" id="KW-0689">Ribosomal protein</keyword>
<name>A0ABP0J9T3_9DINO</name>
<evidence type="ECO:0000256" key="1">
    <source>
        <dbReference type="SAM" id="MobiDB-lite"/>
    </source>
</evidence>
<evidence type="ECO:0000313" key="4">
    <source>
        <dbReference type="Proteomes" id="UP001642464"/>
    </source>
</evidence>
<dbReference type="Proteomes" id="UP001642464">
    <property type="component" value="Unassembled WGS sequence"/>
</dbReference>
<gene>
    <name evidence="2" type="ORF">SCF082_LOCUS10922</name>
    <name evidence="3" type="ORF">SCF082_LOCUS12416</name>
</gene>
<evidence type="ECO:0000313" key="2">
    <source>
        <dbReference type="EMBL" id="CAK9011047.1"/>
    </source>
</evidence>
<keyword evidence="4" id="KW-1185">Reference proteome</keyword>
<feature type="compositionally biased region" description="Acidic residues" evidence="1">
    <location>
        <begin position="140"/>
        <end position="164"/>
    </location>
</feature>
<comment type="caution">
    <text evidence="2">The sequence shown here is derived from an EMBL/GenBank/DDBJ whole genome shotgun (WGS) entry which is preliminary data.</text>
</comment>
<feature type="region of interest" description="Disordered" evidence="1">
    <location>
        <begin position="427"/>
        <end position="450"/>
    </location>
</feature>
<dbReference type="EMBL" id="CAXAMM010007557">
    <property type="protein sequence ID" value="CAK9014659.1"/>
    <property type="molecule type" value="Genomic_DNA"/>
</dbReference>
<feature type="compositionally biased region" description="Basic and acidic residues" evidence="1">
    <location>
        <begin position="112"/>
        <end position="125"/>
    </location>
</feature>
<evidence type="ECO:0000313" key="3">
    <source>
        <dbReference type="EMBL" id="CAK9014659.1"/>
    </source>
</evidence>
<proteinExistence type="predicted"/>
<dbReference type="GO" id="GO:0005840">
    <property type="term" value="C:ribosome"/>
    <property type="evidence" value="ECO:0007669"/>
    <property type="project" value="UniProtKB-KW"/>
</dbReference>
<accession>A0ABP0J9T3</accession>
<keyword evidence="2" id="KW-0687">Ribonucleoprotein</keyword>
<dbReference type="EMBL" id="CAXAMM010006446">
    <property type="protein sequence ID" value="CAK9011047.1"/>
    <property type="molecule type" value="Genomic_DNA"/>
</dbReference>
<organism evidence="2 4">
    <name type="scientific">Durusdinium trenchii</name>
    <dbReference type="NCBI Taxonomy" id="1381693"/>
    <lineage>
        <taxon>Eukaryota</taxon>
        <taxon>Sar</taxon>
        <taxon>Alveolata</taxon>
        <taxon>Dinophyceae</taxon>
        <taxon>Suessiales</taxon>
        <taxon>Symbiodiniaceae</taxon>
        <taxon>Durusdinium</taxon>
    </lineage>
</organism>
<feature type="compositionally biased region" description="Basic and acidic residues" evidence="1">
    <location>
        <begin position="193"/>
        <end position="202"/>
    </location>
</feature>
<sequence length="450" mass="49271">MLSIFADEQFKGSALVDLAQSKGVRQPTSKEISINYVWLLPCVNYSPAKVPSAYFLTDVFVELDKRLDKKLFRPAKGECRVQLAGLEGCKLKRCLGALRALWRSSRTGGSEKMRHLKSFLRDSPAHHGRKRRPSLSSGDEAADEAADDPVSDEAADEPVSDEADPGPASEEPSSESDDEEKSAAKGTSEPCEDAARLEKASSDDSLTAPTLVLGQSNDSEESNDESSSEHRDSQVSSGWMGKAINYYGRQEREAMDWETKTHQKLLADIKSDLEEAMGGVLLQGEQWIRYEEWCSKALRTYGDSAYAKLSGLDYFKEWILKSKETDTDPAGTTGPTKQNEAQKRPFNKALGLMGMGEALDDTDSNAKTPAAKRPKQGDEVAKHVSERKGQDTLDALGGGQFGDIMTKFHEHDLDALGVPEEARPRVGQLHHGRHGYTARSKSGAASCPDI</sequence>
<feature type="region of interest" description="Disordered" evidence="1">
    <location>
        <begin position="325"/>
        <end position="344"/>
    </location>
</feature>
<feature type="region of interest" description="Disordered" evidence="1">
    <location>
        <begin position="357"/>
        <end position="396"/>
    </location>
</feature>
<feature type="region of interest" description="Disordered" evidence="1">
    <location>
        <begin position="112"/>
        <end position="237"/>
    </location>
</feature>